<accession>F2NID4</accession>
<dbReference type="InterPro" id="IPR036178">
    <property type="entry name" value="Formintransfe-cycloase-like_sf"/>
</dbReference>
<reference evidence="3" key="2">
    <citation type="submission" date="2011-03" db="EMBL/GenBank/DDBJ databases">
        <title>The complete genome of Desulfobacca acetoxidans DSM 11109.</title>
        <authorList>
            <consortium name="US DOE Joint Genome Institute (JGI-PGF)"/>
            <person name="Lucas S."/>
            <person name="Copeland A."/>
            <person name="Lapidus A."/>
            <person name="Bruce D."/>
            <person name="Goodwin L."/>
            <person name="Pitluck S."/>
            <person name="Peters L."/>
            <person name="Kyrpides N."/>
            <person name="Mavromatis K."/>
            <person name="Ivanova N."/>
            <person name="Ovchinnikova G."/>
            <person name="Teshima H."/>
            <person name="Detter J.C."/>
            <person name="Han C."/>
            <person name="Land M."/>
            <person name="Hauser L."/>
            <person name="Markowitz V."/>
            <person name="Cheng J.-F."/>
            <person name="Hugenholtz P."/>
            <person name="Woyke T."/>
            <person name="Wu D."/>
            <person name="Spring S."/>
            <person name="Schueler E."/>
            <person name="Brambilla E."/>
            <person name="Klenk H.-P."/>
            <person name="Eisen J.A."/>
        </authorList>
    </citation>
    <scope>NUCLEOTIDE SEQUENCE [LARGE SCALE GENOMIC DNA]</scope>
    <source>
        <strain evidence="3">ATCC 700848 / DSM 11109 / ASRB2</strain>
    </source>
</reference>
<dbReference type="STRING" id="880072.Desac_2518"/>
<dbReference type="RefSeq" id="WP_013707445.1">
    <property type="nucleotide sequence ID" value="NC_015388.1"/>
</dbReference>
<dbReference type="Pfam" id="PF04961">
    <property type="entry name" value="FTCD_C"/>
    <property type="match status" value="1"/>
</dbReference>
<evidence type="ECO:0000259" key="1">
    <source>
        <dbReference type="Pfam" id="PF04961"/>
    </source>
</evidence>
<proteinExistence type="predicted"/>
<dbReference type="Gene3D" id="1.20.120.680">
    <property type="entry name" value="Formiminotetrahydrofolate cyclodeaminase monomer, up-and-down helical bundle"/>
    <property type="match status" value="1"/>
</dbReference>
<keyword evidence="2" id="KW-0808">Transferase</keyword>
<dbReference type="GO" id="GO:0016740">
    <property type="term" value="F:transferase activity"/>
    <property type="evidence" value="ECO:0007669"/>
    <property type="project" value="UniProtKB-KW"/>
</dbReference>
<dbReference type="KEGG" id="dao:Desac_2518"/>
<gene>
    <name evidence="2" type="ordered locus">Desac_2518</name>
</gene>
<dbReference type="Proteomes" id="UP000000483">
    <property type="component" value="Chromosome"/>
</dbReference>
<dbReference type="AlphaFoldDB" id="F2NID4"/>
<dbReference type="SUPFAM" id="SSF101262">
    <property type="entry name" value="Methenyltetrahydrofolate cyclohydrolase-like"/>
    <property type="match status" value="1"/>
</dbReference>
<sequence length="214" mass="22711">MDRPGFSGWTILAFVEQLAEGAPMPGGGCAASVAGALAAALGSLAGRISLKKEVDPTGQEALVKLEHQLDQARQGFLDLVDADALAYHEVVLARRRPQSTEVEKIRRQAAIAGAFAHACLPPLQMANLGLQVAGWAITLAEKGSPVILADVGVMGFLAVAVVHGGLINVFSNLNMMADSAEAQTLRSQAERLRTEVEGLTRRFNSLIYRRARAD</sequence>
<reference evidence="2 3" key="1">
    <citation type="journal article" date="2011" name="Stand. Genomic Sci.">
        <title>Complete genome sequence of the acetate-degrading sulfate reducer Desulfobacca acetoxidans type strain (ASRB2).</title>
        <authorList>
            <person name="Goker M."/>
            <person name="Teshima H."/>
            <person name="Lapidus A."/>
            <person name="Nolan M."/>
            <person name="Lucas S."/>
            <person name="Hammon N."/>
            <person name="Deshpande S."/>
            <person name="Cheng J.F."/>
            <person name="Tapia R."/>
            <person name="Han C."/>
            <person name="Goodwin L."/>
            <person name="Pitluck S."/>
            <person name="Huntemann M."/>
            <person name="Liolios K."/>
            <person name="Ivanova N."/>
            <person name="Pagani I."/>
            <person name="Mavromatis K."/>
            <person name="Ovchinikova G."/>
            <person name="Pati A."/>
            <person name="Chen A."/>
            <person name="Palaniappan K."/>
            <person name="Land M."/>
            <person name="Hauser L."/>
            <person name="Brambilla E.M."/>
            <person name="Rohde M."/>
            <person name="Spring S."/>
            <person name="Detter J.C."/>
            <person name="Woyke T."/>
            <person name="Bristow J."/>
            <person name="Eisen J.A."/>
            <person name="Markowitz V."/>
            <person name="Hugenholtz P."/>
            <person name="Kyrpides N.C."/>
            <person name="Klenk H.P."/>
        </authorList>
    </citation>
    <scope>NUCLEOTIDE SEQUENCE [LARGE SCALE GENOMIC DNA]</scope>
    <source>
        <strain evidence="3">ATCC 700848 / DSM 11109 / ASRB2</strain>
    </source>
</reference>
<dbReference type="OrthoDB" id="7959174at2"/>
<protein>
    <submittedName>
        <fullName evidence="2">Formiminotransferase-cyclodeaminase</fullName>
    </submittedName>
</protein>
<feature type="domain" description="Cyclodeaminase/cyclohydrolase" evidence="1">
    <location>
        <begin position="11"/>
        <end position="190"/>
    </location>
</feature>
<dbReference type="EMBL" id="CP002629">
    <property type="protein sequence ID" value="AEB10336.1"/>
    <property type="molecule type" value="Genomic_DNA"/>
</dbReference>
<keyword evidence="3" id="KW-1185">Reference proteome</keyword>
<organism evidence="2 3">
    <name type="scientific">Desulfobacca acetoxidans (strain ATCC 700848 / DSM 11109 / ASRB2)</name>
    <dbReference type="NCBI Taxonomy" id="880072"/>
    <lineage>
        <taxon>Bacteria</taxon>
        <taxon>Pseudomonadati</taxon>
        <taxon>Thermodesulfobacteriota</taxon>
        <taxon>Desulfobaccia</taxon>
        <taxon>Desulfobaccales</taxon>
        <taxon>Desulfobaccaceae</taxon>
        <taxon>Desulfobacca</taxon>
    </lineage>
</organism>
<evidence type="ECO:0000313" key="3">
    <source>
        <dbReference type="Proteomes" id="UP000000483"/>
    </source>
</evidence>
<dbReference type="HOGENOM" id="CLU_088419_0_1_7"/>
<name>F2NID4_DESAR</name>
<evidence type="ECO:0000313" key="2">
    <source>
        <dbReference type="EMBL" id="AEB10336.1"/>
    </source>
</evidence>
<dbReference type="InterPro" id="IPR007044">
    <property type="entry name" value="Cyclodeamin/CycHdrlase"/>
</dbReference>
<dbReference type="eggNOG" id="COG3404">
    <property type="taxonomic scope" value="Bacteria"/>
</dbReference>